<organism evidence="2 3">
    <name type="scientific">Diversispora epigaea</name>
    <dbReference type="NCBI Taxonomy" id="1348612"/>
    <lineage>
        <taxon>Eukaryota</taxon>
        <taxon>Fungi</taxon>
        <taxon>Fungi incertae sedis</taxon>
        <taxon>Mucoromycota</taxon>
        <taxon>Glomeromycotina</taxon>
        <taxon>Glomeromycetes</taxon>
        <taxon>Diversisporales</taxon>
        <taxon>Diversisporaceae</taxon>
        <taxon>Diversispora</taxon>
    </lineage>
</organism>
<feature type="coiled-coil region" evidence="1">
    <location>
        <begin position="5"/>
        <end position="42"/>
    </location>
</feature>
<evidence type="ECO:0000313" key="3">
    <source>
        <dbReference type="Proteomes" id="UP000266861"/>
    </source>
</evidence>
<keyword evidence="1" id="KW-0175">Coiled coil</keyword>
<gene>
    <name evidence="2" type="ORF">Glove_199g103</name>
</gene>
<dbReference type="OrthoDB" id="2447647at2759"/>
<sequence length="330" mass="37719">MSSELELLKQQVINLETENAKLKQIIEEIANLRIENTKLKQIIKQNRTTNNVSQSSVSPSLSVTLQTPIPSSIIAHSGTDNNTNSVNLEQTQSAISPEINSNNNLDHPSSAEKVENILDNTYNHSMTASNNSDIHQESIISSHEVPASSNFETQQELETSTSPIPAETISLEEKEENEFLDSMYKETVSKEIMERIKEKKLRNQELLSTPDILHEQSLIQENAKKFPSRNVTIGKKTFRILMKLSPLKVNIVSPVSLEITEHQLSQVTTQRLVRLFQNAIRARHEEILSWYYYSDSFENKVIEICREVGVTDKTARTQLYKEIWSWNRKN</sequence>
<name>A0A397IK15_9GLOM</name>
<evidence type="ECO:0000256" key="1">
    <source>
        <dbReference type="SAM" id="Coils"/>
    </source>
</evidence>
<reference evidence="2 3" key="1">
    <citation type="submission" date="2018-08" db="EMBL/GenBank/DDBJ databases">
        <title>Genome and evolution of the arbuscular mycorrhizal fungus Diversispora epigaea (formerly Glomus versiforme) and its bacterial endosymbionts.</title>
        <authorList>
            <person name="Sun X."/>
            <person name="Fei Z."/>
            <person name="Harrison M."/>
        </authorList>
    </citation>
    <scope>NUCLEOTIDE SEQUENCE [LARGE SCALE GENOMIC DNA]</scope>
    <source>
        <strain evidence="2 3">IT104</strain>
    </source>
</reference>
<comment type="caution">
    <text evidence="2">The sequence shown here is derived from an EMBL/GenBank/DDBJ whole genome shotgun (WGS) entry which is preliminary data.</text>
</comment>
<protein>
    <submittedName>
        <fullName evidence="2">Uncharacterized protein</fullName>
    </submittedName>
</protein>
<accession>A0A397IK15</accession>
<proteinExistence type="predicted"/>
<dbReference type="AlphaFoldDB" id="A0A397IK15"/>
<evidence type="ECO:0000313" key="2">
    <source>
        <dbReference type="EMBL" id="RHZ76281.1"/>
    </source>
</evidence>
<keyword evidence="3" id="KW-1185">Reference proteome</keyword>
<dbReference type="EMBL" id="PQFF01000187">
    <property type="protein sequence ID" value="RHZ76281.1"/>
    <property type="molecule type" value="Genomic_DNA"/>
</dbReference>
<dbReference type="Proteomes" id="UP000266861">
    <property type="component" value="Unassembled WGS sequence"/>
</dbReference>